<evidence type="ECO:0000313" key="5">
    <source>
        <dbReference type="EMBL" id="KAK9930639.1"/>
    </source>
</evidence>
<dbReference type="GO" id="GO:0000380">
    <property type="term" value="P:alternative mRNA splicing, via spliceosome"/>
    <property type="evidence" value="ECO:0007669"/>
    <property type="project" value="TreeGrafter"/>
</dbReference>
<dbReference type="PANTHER" id="PTHR12381:SF56">
    <property type="entry name" value="B30.2_SPRY DOMAIN-CONTAINING PROTEIN-RELATED"/>
    <property type="match status" value="1"/>
</dbReference>
<dbReference type="InterPro" id="IPR036389">
    <property type="entry name" value="RNase_III_sf"/>
</dbReference>
<dbReference type="Pfam" id="PF00622">
    <property type="entry name" value="SPRY"/>
    <property type="match status" value="1"/>
</dbReference>
<dbReference type="InterPro" id="IPR043136">
    <property type="entry name" value="B30.2/SPRY_sf"/>
</dbReference>
<dbReference type="InterPro" id="IPR003877">
    <property type="entry name" value="SPRY_dom"/>
</dbReference>
<sequence>MPRKRNEDEPEPWKNAKLTDDEVLPSSELEQKKLVVLNPADCDPDFIIEGDGLQGSSLYEQGLAYCWSGARANVGITGGKYCFGCKVVLFQAVKMKDTGPNQQNLCWVGISRGDDVVGSLGETSHSFGYGSTGKFSNGSKLSDYGEMFGLGDIIICAVNLEEKPLASISFSKNGKRLGMAMKFNAGPLGLAVVDSEVKNLQWESAVFPHVLLKNVGVELQFSVEDELVPEEGFKPWASALEDGKAIAGPVFDEPTDCEVMIMVGMSGSGKTTWAEKWVKEHPEKRYVLLGTEEVLDRMKVPRPLLRRNFGEEQRMERLLNRSSKVICTLLSRAGTTPRNYIVDEPHLSMEIRKWRLQPFNLFKKIAVVVFPSPEKANARLMKKCEGLGMGMLSPDIMNEMWADYVLPVSKDMPGSDELFDEVMFVELNREESQRHLDEMQDKYIIASAVSTGSWSSSYSSVPPNYQCHMLNQVCTHESGDSLPQCKACAPWRLGPRNVGSLLYERFPGVGPGLLSKMKSINVDNERLARVCIDRGLDAVLYHSIPNYNVLVTRFKLEAKQFPRHSNDRIFTPKFLADIVEALIGVAWLDLKKDMAARGILIDQLLSPLITDIHNFGHRPIHVLNTCKWKTALKIKNEMTTNGLHRCTIEYGQTTIASKTYFGSKEAAQNRAAVAIEYFRRLLGFEI</sequence>
<dbReference type="SMART" id="SM00449">
    <property type="entry name" value="SPRY"/>
    <property type="match status" value="1"/>
</dbReference>
<evidence type="ECO:0000256" key="1">
    <source>
        <dbReference type="ARBA" id="ARBA00004123"/>
    </source>
</evidence>
<dbReference type="AlphaFoldDB" id="A0AAW1X2A2"/>
<dbReference type="GO" id="GO:0004525">
    <property type="term" value="F:ribonuclease III activity"/>
    <property type="evidence" value="ECO:0007669"/>
    <property type="project" value="InterPro"/>
</dbReference>
<dbReference type="Pfam" id="PF13671">
    <property type="entry name" value="AAA_33"/>
    <property type="match status" value="1"/>
</dbReference>
<dbReference type="PANTHER" id="PTHR12381">
    <property type="entry name" value="HETEROGENEOUS NUCLEAR RIBONUCLEOPROTEIN U FAMILY MEMBER"/>
    <property type="match status" value="1"/>
</dbReference>
<dbReference type="SMART" id="SM00535">
    <property type="entry name" value="RIBOc"/>
    <property type="match status" value="1"/>
</dbReference>
<dbReference type="CDD" id="cd00593">
    <property type="entry name" value="RIBOc"/>
    <property type="match status" value="1"/>
</dbReference>
<dbReference type="Gene3D" id="1.10.1520.10">
    <property type="entry name" value="Ribonuclease III domain"/>
    <property type="match status" value="1"/>
</dbReference>
<dbReference type="PROSITE" id="PS50142">
    <property type="entry name" value="RNASE_3_2"/>
    <property type="match status" value="1"/>
</dbReference>
<evidence type="ECO:0000256" key="2">
    <source>
        <dbReference type="ARBA" id="ARBA00023242"/>
    </source>
</evidence>
<dbReference type="CDD" id="cd12884">
    <property type="entry name" value="SPRY_hnRNP"/>
    <property type="match status" value="1"/>
</dbReference>
<feature type="region of interest" description="Disordered" evidence="3">
    <location>
        <begin position="1"/>
        <end position="22"/>
    </location>
</feature>
<evidence type="ECO:0000313" key="6">
    <source>
        <dbReference type="Proteomes" id="UP001457282"/>
    </source>
</evidence>
<dbReference type="SUPFAM" id="SSF69065">
    <property type="entry name" value="RNase III domain-like"/>
    <property type="match status" value="1"/>
</dbReference>
<dbReference type="Pfam" id="PF00636">
    <property type="entry name" value="Ribonuclease_3"/>
    <property type="match status" value="1"/>
</dbReference>
<dbReference type="Gene3D" id="2.60.120.920">
    <property type="match status" value="1"/>
</dbReference>
<keyword evidence="6" id="KW-1185">Reference proteome</keyword>
<dbReference type="GO" id="GO:0003723">
    <property type="term" value="F:RNA binding"/>
    <property type="evidence" value="ECO:0007669"/>
    <property type="project" value="TreeGrafter"/>
</dbReference>
<feature type="domain" description="RNase III" evidence="4">
    <location>
        <begin position="498"/>
        <end position="591"/>
    </location>
</feature>
<accession>A0AAW1X2A2</accession>
<gene>
    <name evidence="5" type="ORF">M0R45_027673</name>
</gene>
<dbReference type="SUPFAM" id="SSF49899">
    <property type="entry name" value="Concanavalin A-like lectins/glucanases"/>
    <property type="match status" value="1"/>
</dbReference>
<protein>
    <recommendedName>
        <fullName evidence="4">RNase III domain-containing protein</fullName>
    </recommendedName>
</protein>
<dbReference type="SUPFAM" id="SSF52540">
    <property type="entry name" value="P-loop containing nucleoside triphosphate hydrolases"/>
    <property type="match status" value="1"/>
</dbReference>
<name>A0AAW1X2A2_RUBAR</name>
<organism evidence="5 6">
    <name type="scientific">Rubus argutus</name>
    <name type="common">Southern blackberry</name>
    <dbReference type="NCBI Taxonomy" id="59490"/>
    <lineage>
        <taxon>Eukaryota</taxon>
        <taxon>Viridiplantae</taxon>
        <taxon>Streptophyta</taxon>
        <taxon>Embryophyta</taxon>
        <taxon>Tracheophyta</taxon>
        <taxon>Spermatophyta</taxon>
        <taxon>Magnoliopsida</taxon>
        <taxon>eudicotyledons</taxon>
        <taxon>Gunneridae</taxon>
        <taxon>Pentapetalae</taxon>
        <taxon>rosids</taxon>
        <taxon>fabids</taxon>
        <taxon>Rosales</taxon>
        <taxon>Rosaceae</taxon>
        <taxon>Rosoideae</taxon>
        <taxon>Rosoideae incertae sedis</taxon>
        <taxon>Rubus</taxon>
    </lineage>
</organism>
<dbReference type="InterPro" id="IPR013320">
    <property type="entry name" value="ConA-like_dom_sf"/>
</dbReference>
<proteinExistence type="predicted"/>
<dbReference type="InterPro" id="IPR027417">
    <property type="entry name" value="P-loop_NTPase"/>
</dbReference>
<dbReference type="InterPro" id="IPR035778">
    <property type="entry name" value="SPRY_hnRNP_U"/>
</dbReference>
<keyword evidence="2" id="KW-0539">Nucleus</keyword>
<dbReference type="Proteomes" id="UP001457282">
    <property type="component" value="Unassembled WGS sequence"/>
</dbReference>
<reference evidence="5 6" key="1">
    <citation type="journal article" date="2023" name="G3 (Bethesda)">
        <title>A chromosome-length genome assembly and annotation of blackberry (Rubus argutus, cv. 'Hillquist').</title>
        <authorList>
            <person name="Bruna T."/>
            <person name="Aryal R."/>
            <person name="Dudchenko O."/>
            <person name="Sargent D.J."/>
            <person name="Mead D."/>
            <person name="Buti M."/>
            <person name="Cavallini A."/>
            <person name="Hytonen T."/>
            <person name="Andres J."/>
            <person name="Pham M."/>
            <person name="Weisz D."/>
            <person name="Mascagni F."/>
            <person name="Usai G."/>
            <person name="Natali L."/>
            <person name="Bassil N."/>
            <person name="Fernandez G.E."/>
            <person name="Lomsadze A."/>
            <person name="Armour M."/>
            <person name="Olukolu B."/>
            <person name="Poorten T."/>
            <person name="Britton C."/>
            <person name="Davik J."/>
            <person name="Ashrafi H."/>
            <person name="Aiden E.L."/>
            <person name="Borodovsky M."/>
            <person name="Worthington M."/>
        </authorList>
    </citation>
    <scope>NUCLEOTIDE SEQUENCE [LARGE SCALE GENOMIC DNA]</scope>
    <source>
        <strain evidence="5">PI 553951</strain>
    </source>
</reference>
<feature type="compositionally biased region" description="Basic and acidic residues" evidence="3">
    <location>
        <begin position="1"/>
        <end position="20"/>
    </location>
</feature>
<evidence type="ECO:0000259" key="4">
    <source>
        <dbReference type="PROSITE" id="PS50142"/>
    </source>
</evidence>
<dbReference type="EMBL" id="JBEDUW010000005">
    <property type="protein sequence ID" value="KAK9930639.1"/>
    <property type="molecule type" value="Genomic_DNA"/>
</dbReference>
<dbReference type="InterPro" id="IPR000999">
    <property type="entry name" value="RNase_III_dom"/>
</dbReference>
<dbReference type="GO" id="GO:0005634">
    <property type="term" value="C:nucleus"/>
    <property type="evidence" value="ECO:0007669"/>
    <property type="project" value="UniProtKB-SubCell"/>
</dbReference>
<comment type="subcellular location">
    <subcellularLocation>
        <location evidence="1">Nucleus</location>
    </subcellularLocation>
</comment>
<evidence type="ECO:0000256" key="3">
    <source>
        <dbReference type="SAM" id="MobiDB-lite"/>
    </source>
</evidence>
<dbReference type="Gene3D" id="3.40.50.300">
    <property type="entry name" value="P-loop containing nucleotide triphosphate hydrolases"/>
    <property type="match status" value="1"/>
</dbReference>
<comment type="caution">
    <text evidence="5">The sequence shown here is derived from an EMBL/GenBank/DDBJ whole genome shotgun (WGS) entry which is preliminary data.</text>
</comment>